<dbReference type="InterPro" id="IPR039799">
    <property type="entry name" value="ALR/ERV"/>
</dbReference>
<evidence type="ECO:0000256" key="2">
    <source>
        <dbReference type="ARBA" id="ARBA00004569"/>
    </source>
</evidence>
<dbReference type="GO" id="GO:0015035">
    <property type="term" value="F:protein-disulfide reductase activity"/>
    <property type="evidence" value="ECO:0007669"/>
    <property type="project" value="UniProtKB-ARBA"/>
</dbReference>
<dbReference type="InterPro" id="IPR017905">
    <property type="entry name" value="ERV/ALR_sulphydryl_oxidase"/>
</dbReference>
<gene>
    <name evidence="11" type="ORF">Ciccas_005655</name>
</gene>
<keyword evidence="5 9" id="KW-0560">Oxidoreductase</keyword>
<evidence type="ECO:0000256" key="9">
    <source>
        <dbReference type="RuleBase" id="RU371123"/>
    </source>
</evidence>
<dbReference type="EC" id="1.8.3.2" evidence="9"/>
<evidence type="ECO:0000259" key="10">
    <source>
        <dbReference type="PROSITE" id="PS51324"/>
    </source>
</evidence>
<evidence type="ECO:0000313" key="12">
    <source>
        <dbReference type="Proteomes" id="UP001626550"/>
    </source>
</evidence>
<dbReference type="PROSITE" id="PS51324">
    <property type="entry name" value="ERV_ALR"/>
    <property type="match status" value="1"/>
</dbReference>
<keyword evidence="6" id="KW-0496">Mitochondrion</keyword>
<keyword evidence="7" id="KW-1015">Disulfide bond</keyword>
<organism evidence="11 12">
    <name type="scientific">Cichlidogyrus casuarinus</name>
    <dbReference type="NCBI Taxonomy" id="1844966"/>
    <lineage>
        <taxon>Eukaryota</taxon>
        <taxon>Metazoa</taxon>
        <taxon>Spiralia</taxon>
        <taxon>Lophotrochozoa</taxon>
        <taxon>Platyhelminthes</taxon>
        <taxon>Monogenea</taxon>
        <taxon>Monopisthocotylea</taxon>
        <taxon>Dactylogyridea</taxon>
        <taxon>Ancyrocephalidae</taxon>
        <taxon>Cichlidogyrus</taxon>
    </lineage>
</organism>
<dbReference type="GO" id="GO:0016972">
    <property type="term" value="F:thiol oxidase activity"/>
    <property type="evidence" value="ECO:0007669"/>
    <property type="project" value="UniProtKB-EC"/>
</dbReference>
<keyword evidence="12" id="KW-1185">Reference proteome</keyword>
<comment type="catalytic activity">
    <reaction evidence="8 9">
        <text>2 R'C(R)SH + O2 = R'C(R)S-S(R)CR' + H2O2</text>
        <dbReference type="Rhea" id="RHEA:17357"/>
        <dbReference type="ChEBI" id="CHEBI:15379"/>
        <dbReference type="ChEBI" id="CHEBI:16240"/>
        <dbReference type="ChEBI" id="CHEBI:16520"/>
        <dbReference type="ChEBI" id="CHEBI:17412"/>
        <dbReference type="EC" id="1.8.3.2"/>
    </reaction>
</comment>
<protein>
    <recommendedName>
        <fullName evidence="9">Sulfhydryl oxidase</fullName>
        <ecNumber evidence="9">1.8.3.2</ecNumber>
    </recommendedName>
</protein>
<evidence type="ECO:0000256" key="4">
    <source>
        <dbReference type="ARBA" id="ARBA00022827"/>
    </source>
</evidence>
<proteinExistence type="predicted"/>
<accession>A0ABD2Q820</accession>
<dbReference type="Gene3D" id="1.20.120.310">
    <property type="entry name" value="ERV/ALR sulfhydryl oxidase domain"/>
    <property type="match status" value="1"/>
</dbReference>
<dbReference type="AlphaFoldDB" id="A0ABD2Q820"/>
<keyword evidence="4 9" id="KW-0274">FAD</keyword>
<dbReference type="Proteomes" id="UP001626550">
    <property type="component" value="Unassembled WGS sequence"/>
</dbReference>
<dbReference type="InterPro" id="IPR036774">
    <property type="entry name" value="ERV/ALR_sulphydryl_oxid_sf"/>
</dbReference>
<evidence type="ECO:0000256" key="8">
    <source>
        <dbReference type="ARBA" id="ARBA00048864"/>
    </source>
</evidence>
<dbReference type="PANTHER" id="PTHR12645">
    <property type="entry name" value="ALR/ERV"/>
    <property type="match status" value="1"/>
</dbReference>
<evidence type="ECO:0000256" key="7">
    <source>
        <dbReference type="ARBA" id="ARBA00023157"/>
    </source>
</evidence>
<comment type="caution">
    <text evidence="11">The sequence shown here is derived from an EMBL/GenBank/DDBJ whole genome shotgun (WGS) entry which is preliminary data.</text>
</comment>
<dbReference type="Pfam" id="PF04777">
    <property type="entry name" value="Evr1_Alr"/>
    <property type="match status" value="1"/>
</dbReference>
<name>A0ABD2Q820_9PLAT</name>
<dbReference type="FunFam" id="1.20.120.310:FF:000003">
    <property type="entry name" value="Sulfhydryl oxidase"/>
    <property type="match status" value="1"/>
</dbReference>
<comment type="cofactor">
    <cofactor evidence="1 9">
        <name>FAD</name>
        <dbReference type="ChEBI" id="CHEBI:57692"/>
    </cofactor>
</comment>
<evidence type="ECO:0000256" key="6">
    <source>
        <dbReference type="ARBA" id="ARBA00023128"/>
    </source>
</evidence>
<keyword evidence="3 9" id="KW-0285">Flavoprotein</keyword>
<dbReference type="SUPFAM" id="SSF69000">
    <property type="entry name" value="FAD-dependent thiol oxidase"/>
    <property type="match status" value="1"/>
</dbReference>
<sequence length="157" mass="18175">MSYNRKRDDEDDGSEYDPKSSHFCRACVDISHFKLKSGKVARADCPPDKNELGRSTWTLLHSMAAYYPDSPTEQQKSGMYAFLKQFAEFYPCHHCSKDLKTNMVKIPPKLDSRMDLSGWLCVQHNQVNAKLHKPFFDCSKVEERWRKGWSDGSCDVE</sequence>
<dbReference type="GO" id="GO:0005758">
    <property type="term" value="C:mitochondrial intermembrane space"/>
    <property type="evidence" value="ECO:0007669"/>
    <property type="project" value="UniProtKB-SubCell"/>
</dbReference>
<feature type="domain" description="ERV/ALR sulfhydryl oxidase" evidence="10">
    <location>
        <begin position="45"/>
        <end position="145"/>
    </location>
</feature>
<dbReference type="PANTHER" id="PTHR12645:SF0">
    <property type="entry name" value="FAD-LINKED SULFHYDRYL OXIDASE ALR"/>
    <property type="match status" value="1"/>
</dbReference>
<comment type="subcellular location">
    <subcellularLocation>
        <location evidence="2">Mitochondrion intermembrane space</location>
    </subcellularLocation>
</comment>
<dbReference type="EMBL" id="JBJKFK010000682">
    <property type="protein sequence ID" value="KAL3315713.1"/>
    <property type="molecule type" value="Genomic_DNA"/>
</dbReference>
<reference evidence="11 12" key="1">
    <citation type="submission" date="2024-11" db="EMBL/GenBank/DDBJ databases">
        <title>Adaptive evolution of stress response genes in parasites aligns with host niche diversity.</title>
        <authorList>
            <person name="Hahn C."/>
            <person name="Resl P."/>
        </authorList>
    </citation>
    <scope>NUCLEOTIDE SEQUENCE [LARGE SCALE GENOMIC DNA]</scope>
    <source>
        <strain evidence="11">EGGRZ-B1_66</strain>
        <tissue evidence="11">Body</tissue>
    </source>
</reference>
<evidence type="ECO:0000256" key="1">
    <source>
        <dbReference type="ARBA" id="ARBA00001974"/>
    </source>
</evidence>
<evidence type="ECO:0000313" key="11">
    <source>
        <dbReference type="EMBL" id="KAL3315713.1"/>
    </source>
</evidence>
<evidence type="ECO:0000256" key="5">
    <source>
        <dbReference type="ARBA" id="ARBA00023002"/>
    </source>
</evidence>
<evidence type="ECO:0000256" key="3">
    <source>
        <dbReference type="ARBA" id="ARBA00022630"/>
    </source>
</evidence>